<organism evidence="7 8">
    <name type="scientific">[Bacillus] enclensis</name>
    <dbReference type="NCBI Taxonomy" id="1402860"/>
    <lineage>
        <taxon>Bacteria</taxon>
        <taxon>Bacillati</taxon>
        <taxon>Bacillota</taxon>
        <taxon>Bacilli</taxon>
        <taxon>Bacillales</taxon>
        <taxon>Bacillaceae</taxon>
        <taxon>Rossellomorea</taxon>
    </lineage>
</organism>
<keyword evidence="3" id="KW-0731">Sigma factor</keyword>
<dbReference type="CDD" id="cd06171">
    <property type="entry name" value="Sigma70_r4"/>
    <property type="match status" value="1"/>
</dbReference>
<dbReference type="Gene3D" id="1.10.1740.10">
    <property type="match status" value="1"/>
</dbReference>
<evidence type="ECO:0000259" key="5">
    <source>
        <dbReference type="Pfam" id="PF04542"/>
    </source>
</evidence>
<evidence type="ECO:0000256" key="2">
    <source>
        <dbReference type="ARBA" id="ARBA00023015"/>
    </source>
</evidence>
<evidence type="ECO:0000256" key="1">
    <source>
        <dbReference type="ARBA" id="ARBA00010641"/>
    </source>
</evidence>
<name>A0A0V8HPK4_9BACI</name>
<dbReference type="InterPro" id="IPR036388">
    <property type="entry name" value="WH-like_DNA-bd_sf"/>
</dbReference>
<feature type="domain" description="RNA polymerase sigma factor 70 region 4 type 2" evidence="6">
    <location>
        <begin position="113"/>
        <end position="162"/>
    </location>
</feature>
<evidence type="ECO:0000256" key="3">
    <source>
        <dbReference type="ARBA" id="ARBA00023082"/>
    </source>
</evidence>
<dbReference type="NCBIfam" id="TIGR02937">
    <property type="entry name" value="sigma70-ECF"/>
    <property type="match status" value="1"/>
</dbReference>
<dbReference type="SUPFAM" id="SSF88946">
    <property type="entry name" value="Sigma2 domain of RNA polymerase sigma factors"/>
    <property type="match status" value="1"/>
</dbReference>
<dbReference type="RefSeq" id="WP_058297034.1">
    <property type="nucleotide sequence ID" value="NZ_FMAU01000001.1"/>
</dbReference>
<evidence type="ECO:0000313" key="8">
    <source>
        <dbReference type="Proteomes" id="UP000181997"/>
    </source>
</evidence>
<comment type="similarity">
    <text evidence="1">Belongs to the sigma-70 factor family. ECF subfamily.</text>
</comment>
<accession>A0A0V8HPK4</accession>
<dbReference type="SUPFAM" id="SSF88659">
    <property type="entry name" value="Sigma3 and sigma4 domains of RNA polymerase sigma factors"/>
    <property type="match status" value="1"/>
</dbReference>
<keyword evidence="8" id="KW-1185">Reference proteome</keyword>
<dbReference type="Gene3D" id="1.10.10.10">
    <property type="entry name" value="Winged helix-like DNA-binding domain superfamily/Winged helix DNA-binding domain"/>
    <property type="match status" value="1"/>
</dbReference>
<dbReference type="GO" id="GO:0003677">
    <property type="term" value="F:DNA binding"/>
    <property type="evidence" value="ECO:0007669"/>
    <property type="project" value="InterPro"/>
</dbReference>
<sequence>MSELDLTMVKKAKKGDEDALYQLILSHKEQLYRMAISYLKNEDDAVEAIQETTYRAYKGIKKLRKNEYFTTWLIRILLNYCHDEVKKKKRVVYNDQLIQSIEDPEHRTSIETEDAIRSLEHPYQHVIMLKYLHDQKINEIAQILDCPEGTVKTWLHKGLRLLRNQLKEKEGDFHV</sequence>
<dbReference type="PANTHER" id="PTHR43133">
    <property type="entry name" value="RNA POLYMERASE ECF-TYPE SIGMA FACTO"/>
    <property type="match status" value="1"/>
</dbReference>
<dbReference type="InterPro" id="IPR013249">
    <property type="entry name" value="RNA_pol_sigma70_r4_t2"/>
</dbReference>
<dbReference type="InterPro" id="IPR007627">
    <property type="entry name" value="RNA_pol_sigma70_r2"/>
</dbReference>
<evidence type="ECO:0000313" key="7">
    <source>
        <dbReference type="EMBL" id="SCB72663.1"/>
    </source>
</evidence>
<evidence type="ECO:0000259" key="6">
    <source>
        <dbReference type="Pfam" id="PF08281"/>
    </source>
</evidence>
<keyword evidence="4" id="KW-0804">Transcription</keyword>
<dbReference type="AlphaFoldDB" id="A0A0V8HPK4"/>
<dbReference type="GO" id="GO:0006352">
    <property type="term" value="P:DNA-templated transcription initiation"/>
    <property type="evidence" value="ECO:0007669"/>
    <property type="project" value="InterPro"/>
</dbReference>
<evidence type="ECO:0000256" key="4">
    <source>
        <dbReference type="ARBA" id="ARBA00023163"/>
    </source>
</evidence>
<dbReference type="InterPro" id="IPR039425">
    <property type="entry name" value="RNA_pol_sigma-70-like"/>
</dbReference>
<dbReference type="PANTHER" id="PTHR43133:SF51">
    <property type="entry name" value="RNA POLYMERASE SIGMA FACTOR"/>
    <property type="match status" value="1"/>
</dbReference>
<protein>
    <submittedName>
        <fullName evidence="7">RNA polymerase sigma-70 factor, ECF subfamily</fullName>
    </submittedName>
</protein>
<feature type="domain" description="RNA polymerase sigma-70 region 2" evidence="5">
    <location>
        <begin position="23"/>
        <end position="90"/>
    </location>
</feature>
<dbReference type="GO" id="GO:0016987">
    <property type="term" value="F:sigma factor activity"/>
    <property type="evidence" value="ECO:0007669"/>
    <property type="project" value="UniProtKB-KW"/>
</dbReference>
<reference evidence="8" key="1">
    <citation type="submission" date="2016-08" db="EMBL/GenBank/DDBJ databases">
        <authorList>
            <person name="Varghese N."/>
            <person name="Submissions Spin"/>
        </authorList>
    </citation>
    <scope>NUCLEOTIDE SEQUENCE [LARGE SCALE GENOMIC DNA]</scope>
    <source>
        <strain evidence="8">SGD-1123</strain>
    </source>
</reference>
<dbReference type="InterPro" id="IPR013324">
    <property type="entry name" value="RNA_pol_sigma_r3/r4-like"/>
</dbReference>
<dbReference type="Pfam" id="PF08281">
    <property type="entry name" value="Sigma70_r4_2"/>
    <property type="match status" value="1"/>
</dbReference>
<proteinExistence type="inferred from homology"/>
<dbReference type="Pfam" id="PF04542">
    <property type="entry name" value="Sigma70_r2"/>
    <property type="match status" value="1"/>
</dbReference>
<gene>
    <name evidence="7" type="ORF">GA0061094_0086</name>
</gene>
<dbReference type="InterPro" id="IPR014284">
    <property type="entry name" value="RNA_pol_sigma-70_dom"/>
</dbReference>
<dbReference type="Proteomes" id="UP000181997">
    <property type="component" value="Unassembled WGS sequence"/>
</dbReference>
<keyword evidence="2" id="KW-0805">Transcription regulation</keyword>
<dbReference type="EMBL" id="FMAU01000001">
    <property type="protein sequence ID" value="SCB72663.1"/>
    <property type="molecule type" value="Genomic_DNA"/>
</dbReference>
<dbReference type="InterPro" id="IPR013325">
    <property type="entry name" value="RNA_pol_sigma_r2"/>
</dbReference>